<dbReference type="AlphaFoldDB" id="A0AA35ZEC1"/>
<protein>
    <submittedName>
        <fullName evidence="2">Uncharacterized protein</fullName>
    </submittedName>
</protein>
<feature type="region of interest" description="Disordered" evidence="1">
    <location>
        <begin position="1"/>
        <end position="20"/>
    </location>
</feature>
<keyword evidence="3" id="KW-1185">Reference proteome</keyword>
<reference evidence="2" key="1">
    <citation type="submission" date="2023-04" db="EMBL/GenBank/DDBJ databases">
        <authorList>
            <person name="Vijverberg K."/>
            <person name="Xiong W."/>
            <person name="Schranz E."/>
        </authorList>
    </citation>
    <scope>NUCLEOTIDE SEQUENCE</scope>
</reference>
<dbReference type="EMBL" id="OX465082">
    <property type="protein sequence ID" value="CAI9291036.1"/>
    <property type="molecule type" value="Genomic_DNA"/>
</dbReference>
<proteinExistence type="predicted"/>
<gene>
    <name evidence="2" type="ORF">LSALG_LOCUS30200</name>
</gene>
<evidence type="ECO:0000313" key="3">
    <source>
        <dbReference type="Proteomes" id="UP001177003"/>
    </source>
</evidence>
<evidence type="ECO:0000256" key="1">
    <source>
        <dbReference type="SAM" id="MobiDB-lite"/>
    </source>
</evidence>
<accession>A0AA35ZEC1</accession>
<dbReference type="Proteomes" id="UP001177003">
    <property type="component" value="Chromosome 6"/>
</dbReference>
<name>A0AA35ZEC1_LACSI</name>
<organism evidence="2 3">
    <name type="scientific">Lactuca saligna</name>
    <name type="common">Willowleaf lettuce</name>
    <dbReference type="NCBI Taxonomy" id="75948"/>
    <lineage>
        <taxon>Eukaryota</taxon>
        <taxon>Viridiplantae</taxon>
        <taxon>Streptophyta</taxon>
        <taxon>Embryophyta</taxon>
        <taxon>Tracheophyta</taxon>
        <taxon>Spermatophyta</taxon>
        <taxon>Magnoliopsida</taxon>
        <taxon>eudicotyledons</taxon>
        <taxon>Gunneridae</taxon>
        <taxon>Pentapetalae</taxon>
        <taxon>asterids</taxon>
        <taxon>campanulids</taxon>
        <taxon>Asterales</taxon>
        <taxon>Asteraceae</taxon>
        <taxon>Cichorioideae</taxon>
        <taxon>Cichorieae</taxon>
        <taxon>Lactucinae</taxon>
        <taxon>Lactuca</taxon>
    </lineage>
</organism>
<evidence type="ECO:0000313" key="2">
    <source>
        <dbReference type="EMBL" id="CAI9291036.1"/>
    </source>
</evidence>
<sequence>MPNQIVTKEENEYDNVDNASNGDKRIPITWIYDIEEGEIVSDDVNAPMPPMDAKPDDDTTAFVDKNKIKYLGMPTHHPPATWDSQLLHNYFDTREGLGFVDPTILSSLQEITTTPDNGSLIGFEINSNNRLLVDILGINGENNVP</sequence>